<dbReference type="Pfam" id="PF13432">
    <property type="entry name" value="TPR_16"/>
    <property type="match status" value="1"/>
</dbReference>
<feature type="compositionally biased region" description="Polar residues" evidence="1">
    <location>
        <begin position="579"/>
        <end position="588"/>
    </location>
</feature>
<feature type="compositionally biased region" description="Polar residues" evidence="1">
    <location>
        <begin position="48"/>
        <end position="66"/>
    </location>
</feature>
<dbReference type="Gene3D" id="1.25.40.10">
    <property type="entry name" value="Tetratricopeptide repeat domain"/>
    <property type="match status" value="1"/>
</dbReference>
<feature type="compositionally biased region" description="Low complexity" evidence="1">
    <location>
        <begin position="607"/>
        <end position="682"/>
    </location>
</feature>
<gene>
    <name evidence="2" type="ORF">LZC94_39380</name>
</gene>
<feature type="region of interest" description="Disordered" evidence="1">
    <location>
        <begin position="227"/>
        <end position="553"/>
    </location>
</feature>
<evidence type="ECO:0000313" key="3">
    <source>
        <dbReference type="Proteomes" id="UP001370348"/>
    </source>
</evidence>
<feature type="compositionally biased region" description="Low complexity" evidence="1">
    <location>
        <begin position="278"/>
        <end position="291"/>
    </location>
</feature>
<feature type="compositionally biased region" description="Pro residues" evidence="1">
    <location>
        <begin position="338"/>
        <end position="347"/>
    </location>
</feature>
<evidence type="ECO:0000313" key="2">
    <source>
        <dbReference type="EMBL" id="WXB13883.1"/>
    </source>
</evidence>
<dbReference type="SMART" id="SM00028">
    <property type="entry name" value="TPR"/>
    <property type="match status" value="3"/>
</dbReference>
<feature type="compositionally biased region" description="Low complexity" evidence="1">
    <location>
        <begin position="535"/>
        <end position="551"/>
    </location>
</feature>
<feature type="compositionally biased region" description="Basic and acidic residues" evidence="1">
    <location>
        <begin position="191"/>
        <end position="212"/>
    </location>
</feature>
<organism evidence="2 3">
    <name type="scientific">Pendulispora albinea</name>
    <dbReference type="NCBI Taxonomy" id="2741071"/>
    <lineage>
        <taxon>Bacteria</taxon>
        <taxon>Pseudomonadati</taxon>
        <taxon>Myxococcota</taxon>
        <taxon>Myxococcia</taxon>
        <taxon>Myxococcales</taxon>
        <taxon>Sorangiineae</taxon>
        <taxon>Pendulisporaceae</taxon>
        <taxon>Pendulispora</taxon>
    </lineage>
</organism>
<sequence length="821" mass="84938">MADKGRWSIVNPAGEEVTFLSREELVQAVLEDDIEPHAESIPPEQPNAEATSPAQQRPETGSNPPRTGSMPHEPARTGSMPHEPARTGSMPHEPARTGSMPHEPARTGSMPPDQTRAGSVPPVRTSRPTPLDRLTPPGNRTTPAPRFTPPNRLTPESTDPSVAPLPRDALIPPETTTSPRISEFAGDESDDGARPSADELQRASADEVQRVSLDEVQLSSAKVPLGERVTADELEAPPSLGAGEAPRSTGDMAPRSTGDMAPRSTGDVAPLSTGDAMPLSLSDVLPPSSLVGHVSSPSTGDVSPPSIGEAMPLSLSDVMPPSAGNEPTLQITRGLIAPAPPSPPSSPPAASRQSPPEDEGSPLSLSEVGGAFAPPSENLDAKHVKGAAERPADGDVSDDEETVRNVDVEAALKDERTADIPQGLKRVTPPPPLPLDRRPSKSSLVPPLPIRPSNALVRERERDEPRGPARSSITSATRVEAPTSTVVITDRRTPTPRPSKAPERARITAPSLPPPDIIPDAPASSRETSPSTAERTPVAATTTASPSRRATWIIPVALVGIGAAFWIGSRMNRDASHETAPTNQQPQLETPAATEPAPAPPSPPAAPTETAAATPAAASSAPSTPQADPAESAAPTASSPPATPDTPATAQAPAATGASPAPVAVTPTPTPAASSKAPAAATDKPHPTPPPTGAVTAPTPPGNEASGPMLRRAAAVMRSGDYAAARQLYQTLLQKEPKNPEVLSGLGDTSRALGDKAGARGYYVRALDASSTFLPALLGLADTEWDLGDRVSAQKHYKDLLEHQPNAPERARQRAKGLGAP</sequence>
<feature type="region of interest" description="Disordered" evidence="1">
    <location>
        <begin position="800"/>
        <end position="821"/>
    </location>
</feature>
<dbReference type="InterPro" id="IPR011990">
    <property type="entry name" value="TPR-like_helical_dom_sf"/>
</dbReference>
<dbReference type="SUPFAM" id="SSF48452">
    <property type="entry name" value="TPR-like"/>
    <property type="match status" value="1"/>
</dbReference>
<feature type="compositionally biased region" description="Basic and acidic residues" evidence="1">
    <location>
        <begin position="402"/>
        <end position="418"/>
    </location>
</feature>
<feature type="region of interest" description="Disordered" evidence="1">
    <location>
        <begin position="574"/>
        <end position="709"/>
    </location>
</feature>
<protein>
    <submittedName>
        <fullName evidence="2">Tetratricopeptide repeat protein</fullName>
    </submittedName>
</protein>
<proteinExistence type="predicted"/>
<feature type="compositionally biased region" description="Basic and acidic residues" evidence="1">
    <location>
        <begin position="457"/>
        <end position="467"/>
    </location>
</feature>
<dbReference type="Proteomes" id="UP001370348">
    <property type="component" value="Chromosome"/>
</dbReference>
<feature type="region of interest" description="Disordered" evidence="1">
    <location>
        <begin position="30"/>
        <end position="212"/>
    </location>
</feature>
<feature type="compositionally biased region" description="Polar residues" evidence="1">
    <location>
        <begin position="471"/>
        <end position="487"/>
    </location>
</feature>
<dbReference type="RefSeq" id="WP_394823502.1">
    <property type="nucleotide sequence ID" value="NZ_CP089984.1"/>
</dbReference>
<feature type="compositionally biased region" description="Pro residues" evidence="1">
    <location>
        <begin position="597"/>
        <end position="606"/>
    </location>
</feature>
<evidence type="ECO:0000256" key="1">
    <source>
        <dbReference type="SAM" id="MobiDB-lite"/>
    </source>
</evidence>
<dbReference type="EMBL" id="CP089984">
    <property type="protein sequence ID" value="WXB13883.1"/>
    <property type="molecule type" value="Genomic_DNA"/>
</dbReference>
<keyword evidence="3" id="KW-1185">Reference proteome</keyword>
<name>A0ABZ2LSH7_9BACT</name>
<feature type="compositionally biased region" description="Basic and acidic residues" evidence="1">
    <location>
        <begin position="379"/>
        <end position="393"/>
    </location>
</feature>
<accession>A0ABZ2LSH7</accession>
<dbReference type="InterPro" id="IPR019734">
    <property type="entry name" value="TPR_rpt"/>
</dbReference>
<reference evidence="2 3" key="1">
    <citation type="submission" date="2021-12" db="EMBL/GenBank/DDBJ databases">
        <title>Discovery of the Pendulisporaceae a myxobacterial family with distinct sporulation behavior and unique specialized metabolism.</title>
        <authorList>
            <person name="Garcia R."/>
            <person name="Popoff A."/>
            <person name="Bader C.D."/>
            <person name="Loehr J."/>
            <person name="Walesch S."/>
            <person name="Walt C."/>
            <person name="Boldt J."/>
            <person name="Bunk B."/>
            <person name="Haeckl F.J.F.P.J."/>
            <person name="Gunesch A.P."/>
            <person name="Birkelbach J."/>
            <person name="Nuebel U."/>
            <person name="Pietschmann T."/>
            <person name="Bach T."/>
            <person name="Mueller R."/>
        </authorList>
    </citation>
    <scope>NUCLEOTIDE SEQUENCE [LARGE SCALE GENOMIC DNA]</scope>
    <source>
        <strain evidence="2 3">MSr11954</strain>
    </source>
</reference>